<evidence type="ECO:0000313" key="7">
    <source>
        <dbReference type="EMBL" id="SFQ05000.1"/>
    </source>
</evidence>
<dbReference type="GO" id="GO:0019350">
    <property type="term" value="P:teichoic acid biosynthetic process"/>
    <property type="evidence" value="ECO:0007669"/>
    <property type="project" value="UniProtKB-KW"/>
</dbReference>
<dbReference type="Pfam" id="PF04464">
    <property type="entry name" value="Glyphos_transf"/>
    <property type="match status" value="1"/>
</dbReference>
<dbReference type="SUPFAM" id="SSF53756">
    <property type="entry name" value="UDP-Glycosyltransferase/glycogen phosphorylase"/>
    <property type="match status" value="1"/>
</dbReference>
<accession>A0A1I5VC12</accession>
<dbReference type="EMBL" id="FOXW01000001">
    <property type="protein sequence ID" value="SFQ05000.1"/>
    <property type="molecule type" value="Genomic_DNA"/>
</dbReference>
<keyword evidence="5" id="KW-0777">Teichoic acid biosynthesis</keyword>
<comment type="similarity">
    <text evidence="2">Belongs to the CDP-glycerol glycerophosphotransferase family.</text>
</comment>
<sequence length="385" mass="45436">MEQIKKIIYVWLIRFFSLLSKPLPVKKRIVYLMSFPKNDNGFLEALITENPTIEIVILFEKNCEEEAIKFKEAGVSLMPISSSIDFLRKAVPILMQAKIILCDNYFPFLAGLYPNKETTIIQIWHANGAIKRFGLEDPTALKRSFFDHLRFKQVYKRFNEYIVGSEMMGRVFQKSYGASKSSIKPLGNPRTDIYFNKVLMDEKREFFFDQYPELKDKKIILYAPTYRNGLEDDYPFDVRRLYQALGNEYAVLMKKHPHVLSRPIANEYKEFFYGDLSQHKIEDLLVVTDILITDYSSIPFDFTLLDNAKNILFYCYDLEEYDQITGLQKDFKEWAPGEIVQTMDELIVQIKKETYNDFVEFNDKWNTYNDGYAIKHLIEHIQQLL</sequence>
<evidence type="ECO:0000256" key="4">
    <source>
        <dbReference type="ARBA" id="ARBA00022679"/>
    </source>
</evidence>
<dbReference type="PANTHER" id="PTHR37316">
    <property type="entry name" value="TEICHOIC ACID GLYCEROL-PHOSPHATE PRIMASE"/>
    <property type="match status" value="1"/>
</dbReference>
<organism evidence="7 8">
    <name type="scientific">Desemzia incerta</name>
    <dbReference type="NCBI Taxonomy" id="82801"/>
    <lineage>
        <taxon>Bacteria</taxon>
        <taxon>Bacillati</taxon>
        <taxon>Bacillota</taxon>
        <taxon>Bacilli</taxon>
        <taxon>Lactobacillales</taxon>
        <taxon>Carnobacteriaceae</taxon>
        <taxon>Desemzia</taxon>
    </lineage>
</organism>
<dbReference type="PANTHER" id="PTHR37316:SF1">
    <property type="entry name" value="TEICHOIC ACID GLYCEROL-PHOSPHATE PRIMASE"/>
    <property type="match status" value="1"/>
</dbReference>
<evidence type="ECO:0000256" key="1">
    <source>
        <dbReference type="ARBA" id="ARBA00004202"/>
    </source>
</evidence>
<evidence type="ECO:0000256" key="5">
    <source>
        <dbReference type="ARBA" id="ARBA00022944"/>
    </source>
</evidence>
<evidence type="ECO:0000256" key="2">
    <source>
        <dbReference type="ARBA" id="ARBA00010488"/>
    </source>
</evidence>
<dbReference type="InterPro" id="IPR051612">
    <property type="entry name" value="Teichoic_Acid_Biosynth"/>
</dbReference>
<dbReference type="InterPro" id="IPR007554">
    <property type="entry name" value="Glycerophosphate_synth"/>
</dbReference>
<dbReference type="Gene3D" id="3.40.50.11820">
    <property type="match status" value="1"/>
</dbReference>
<proteinExistence type="inferred from homology"/>
<keyword evidence="6" id="KW-0472">Membrane</keyword>
<protein>
    <submittedName>
        <fullName evidence="7">CDP-glycerol glycerophosphotransferase, TagB/SpsB family</fullName>
    </submittedName>
</protein>
<keyword evidence="4 7" id="KW-0808">Transferase</keyword>
<gene>
    <name evidence="7" type="ORF">SAMN04488506_0465</name>
</gene>
<dbReference type="InterPro" id="IPR043148">
    <property type="entry name" value="TagF_C"/>
</dbReference>
<evidence type="ECO:0000256" key="3">
    <source>
        <dbReference type="ARBA" id="ARBA00022475"/>
    </source>
</evidence>
<dbReference type="GO" id="GO:0005886">
    <property type="term" value="C:plasma membrane"/>
    <property type="evidence" value="ECO:0007669"/>
    <property type="project" value="UniProtKB-SubCell"/>
</dbReference>
<name>A0A1I5VC12_9LACT</name>
<dbReference type="AlphaFoldDB" id="A0A1I5VC12"/>
<evidence type="ECO:0000256" key="6">
    <source>
        <dbReference type="ARBA" id="ARBA00023136"/>
    </source>
</evidence>
<keyword evidence="3" id="KW-1003">Cell membrane</keyword>
<keyword evidence="8" id="KW-1185">Reference proteome</keyword>
<reference evidence="7 8" key="1">
    <citation type="submission" date="2016-10" db="EMBL/GenBank/DDBJ databases">
        <authorList>
            <person name="de Groot N.N."/>
        </authorList>
    </citation>
    <scope>NUCLEOTIDE SEQUENCE [LARGE SCALE GENOMIC DNA]</scope>
    <source>
        <strain evidence="7 8">DSM 20581</strain>
    </source>
</reference>
<evidence type="ECO:0000313" key="8">
    <source>
        <dbReference type="Proteomes" id="UP000199136"/>
    </source>
</evidence>
<dbReference type="Gene3D" id="3.40.50.12580">
    <property type="match status" value="1"/>
</dbReference>
<dbReference type="InterPro" id="IPR043149">
    <property type="entry name" value="TagF_N"/>
</dbReference>
<dbReference type="GO" id="GO:0047355">
    <property type="term" value="F:CDP-glycerol glycerophosphotransferase activity"/>
    <property type="evidence" value="ECO:0007669"/>
    <property type="project" value="InterPro"/>
</dbReference>
<dbReference type="STRING" id="82801.SAMN04488506_0465"/>
<dbReference type="Proteomes" id="UP000199136">
    <property type="component" value="Unassembled WGS sequence"/>
</dbReference>
<comment type="subcellular location">
    <subcellularLocation>
        <location evidence="1">Cell membrane</location>
        <topology evidence="1">Peripheral membrane protein</topology>
    </subcellularLocation>
</comment>